<dbReference type="InterPro" id="IPR029068">
    <property type="entry name" value="Glyas_Bleomycin-R_OHBP_Dase"/>
</dbReference>
<keyword evidence="2" id="KW-0223">Dioxygenase</keyword>
<dbReference type="Gene3D" id="3.30.720.120">
    <property type="match status" value="1"/>
</dbReference>
<dbReference type="Gene3D" id="3.30.720.110">
    <property type="match status" value="1"/>
</dbReference>
<dbReference type="GO" id="GO:0016829">
    <property type="term" value="F:lyase activity"/>
    <property type="evidence" value="ECO:0007669"/>
    <property type="project" value="UniProtKB-KW"/>
</dbReference>
<accession>A0A543F3Q0</accession>
<dbReference type="GO" id="GO:0051213">
    <property type="term" value="F:dioxygenase activity"/>
    <property type="evidence" value="ECO:0007669"/>
    <property type="project" value="UniProtKB-KW"/>
</dbReference>
<dbReference type="EMBL" id="VFPG01000001">
    <property type="protein sequence ID" value="TQM28444.1"/>
    <property type="molecule type" value="Genomic_DNA"/>
</dbReference>
<dbReference type="PROSITE" id="PS51819">
    <property type="entry name" value="VOC"/>
    <property type="match status" value="1"/>
</dbReference>
<protein>
    <submittedName>
        <fullName evidence="2">Catechol 2,3-dioxygenase-like lactoylglutathione lyase family enzyme</fullName>
    </submittedName>
</protein>
<keyword evidence="3" id="KW-1185">Reference proteome</keyword>
<evidence type="ECO:0000259" key="1">
    <source>
        <dbReference type="PROSITE" id="PS51819"/>
    </source>
</evidence>
<dbReference type="AlphaFoldDB" id="A0A543F3Q0"/>
<proteinExistence type="predicted"/>
<dbReference type="OrthoDB" id="9798201at2"/>
<sequence length="150" mass="17193">MRLGSFYPVIGTTRLAESRDFYTEWLGFEITFEADWYVSLRRRGGADEPEYELALLDHTHPTVPEAYRKPVQGLLLNFEVDDVDAEWERLVVRGGLRAELEIKSEDFGQRHFIVADPSGVLIDMITEIPPSAEYAAQFSAEYATEKFADR</sequence>
<dbReference type="Proteomes" id="UP000316331">
    <property type="component" value="Unassembled WGS sequence"/>
</dbReference>
<dbReference type="Pfam" id="PF00903">
    <property type="entry name" value="Glyoxalase"/>
    <property type="match status" value="1"/>
</dbReference>
<name>A0A543F3Q0_9NOCA</name>
<gene>
    <name evidence="2" type="ORF">FB390_0008</name>
</gene>
<keyword evidence="2" id="KW-0456">Lyase</keyword>
<dbReference type="InterPro" id="IPR037523">
    <property type="entry name" value="VOC_core"/>
</dbReference>
<dbReference type="SUPFAM" id="SSF54593">
    <property type="entry name" value="Glyoxalase/Bleomycin resistance protein/Dihydroxybiphenyl dioxygenase"/>
    <property type="match status" value="1"/>
</dbReference>
<comment type="caution">
    <text evidence="2">The sequence shown here is derived from an EMBL/GenBank/DDBJ whole genome shotgun (WGS) entry which is preliminary data.</text>
</comment>
<evidence type="ECO:0000313" key="3">
    <source>
        <dbReference type="Proteomes" id="UP000316331"/>
    </source>
</evidence>
<dbReference type="RefSeq" id="WP_141807107.1">
    <property type="nucleotide sequence ID" value="NZ_VFPG01000001.1"/>
</dbReference>
<keyword evidence="2" id="KW-0560">Oxidoreductase</keyword>
<feature type="domain" description="VOC" evidence="1">
    <location>
        <begin position="2"/>
        <end position="127"/>
    </location>
</feature>
<dbReference type="InterPro" id="IPR004360">
    <property type="entry name" value="Glyas_Fos-R_dOase_dom"/>
</dbReference>
<reference evidence="2 3" key="1">
    <citation type="submission" date="2019-06" db="EMBL/GenBank/DDBJ databases">
        <title>Sequencing the genomes of 1000 actinobacteria strains.</title>
        <authorList>
            <person name="Klenk H.-P."/>
        </authorList>
    </citation>
    <scope>NUCLEOTIDE SEQUENCE [LARGE SCALE GENOMIC DNA]</scope>
    <source>
        <strain evidence="2 3">DSM 103495</strain>
    </source>
</reference>
<evidence type="ECO:0000313" key="2">
    <source>
        <dbReference type="EMBL" id="TQM28444.1"/>
    </source>
</evidence>
<organism evidence="2 3">
    <name type="scientific">Nocardia bhagyanarayanae</name>
    <dbReference type="NCBI Taxonomy" id="1215925"/>
    <lineage>
        <taxon>Bacteria</taxon>
        <taxon>Bacillati</taxon>
        <taxon>Actinomycetota</taxon>
        <taxon>Actinomycetes</taxon>
        <taxon>Mycobacteriales</taxon>
        <taxon>Nocardiaceae</taxon>
        <taxon>Nocardia</taxon>
    </lineage>
</organism>